<reference evidence="1 2" key="1">
    <citation type="journal article" date="2024" name="Plant J.">
        <title>Genome sequences and population genomics reveal climatic adaptation and genomic divergence between two closely related sweetgum species.</title>
        <authorList>
            <person name="Xu W.Q."/>
            <person name="Ren C.Q."/>
            <person name="Zhang X.Y."/>
            <person name="Comes H.P."/>
            <person name="Liu X.H."/>
            <person name="Li Y.G."/>
            <person name="Kettle C.J."/>
            <person name="Jalonen R."/>
            <person name="Gaisberger H."/>
            <person name="Ma Y.Z."/>
            <person name="Qiu Y.X."/>
        </authorList>
    </citation>
    <scope>NUCLEOTIDE SEQUENCE [LARGE SCALE GENOMIC DNA]</scope>
    <source>
        <strain evidence="1">Hangzhou</strain>
    </source>
</reference>
<evidence type="ECO:0000313" key="2">
    <source>
        <dbReference type="Proteomes" id="UP001415857"/>
    </source>
</evidence>
<dbReference type="AlphaFoldDB" id="A0AAP0WQ85"/>
<dbReference type="EMBL" id="JBBPBK010000011">
    <property type="protein sequence ID" value="KAK9275231.1"/>
    <property type="molecule type" value="Genomic_DNA"/>
</dbReference>
<name>A0AAP0WQ85_LIQFO</name>
<organism evidence="1 2">
    <name type="scientific">Liquidambar formosana</name>
    <name type="common">Formosan gum</name>
    <dbReference type="NCBI Taxonomy" id="63359"/>
    <lineage>
        <taxon>Eukaryota</taxon>
        <taxon>Viridiplantae</taxon>
        <taxon>Streptophyta</taxon>
        <taxon>Embryophyta</taxon>
        <taxon>Tracheophyta</taxon>
        <taxon>Spermatophyta</taxon>
        <taxon>Magnoliopsida</taxon>
        <taxon>eudicotyledons</taxon>
        <taxon>Gunneridae</taxon>
        <taxon>Pentapetalae</taxon>
        <taxon>Saxifragales</taxon>
        <taxon>Altingiaceae</taxon>
        <taxon>Liquidambar</taxon>
    </lineage>
</organism>
<comment type="caution">
    <text evidence="1">The sequence shown here is derived from an EMBL/GenBank/DDBJ whole genome shotgun (WGS) entry which is preliminary data.</text>
</comment>
<evidence type="ECO:0008006" key="3">
    <source>
        <dbReference type="Google" id="ProtNLM"/>
    </source>
</evidence>
<sequence length="125" mass="14560">MEEEEEEEEKSYLSVFVMSASLGVFEKAINYFRTSAPELKEERAMLLEEWLNVESSFGELGDVNLVRVKLPKKLKKRKQIVAEDGPAGYEEYIDYLFPEEAQTTNLKILEAAYRWKKQKVVSDED</sequence>
<dbReference type="Proteomes" id="UP001415857">
    <property type="component" value="Unassembled WGS sequence"/>
</dbReference>
<gene>
    <name evidence="1" type="ORF">L1049_022493</name>
</gene>
<proteinExistence type="predicted"/>
<evidence type="ECO:0000313" key="1">
    <source>
        <dbReference type="EMBL" id="KAK9275231.1"/>
    </source>
</evidence>
<accession>A0AAP0WQ85</accession>
<protein>
    <recommendedName>
        <fullName evidence="3">Crooked neck protein</fullName>
    </recommendedName>
</protein>
<keyword evidence="2" id="KW-1185">Reference proteome</keyword>